<dbReference type="SUPFAM" id="SSF53756">
    <property type="entry name" value="UDP-Glycosyltransferase/glycogen phosphorylase"/>
    <property type="match status" value="1"/>
</dbReference>
<dbReference type="RefSeq" id="WP_344696336.1">
    <property type="nucleotide sequence ID" value="NZ_BAABBR010000001.1"/>
</dbReference>
<dbReference type="EMBL" id="BAABBR010000001">
    <property type="protein sequence ID" value="GAA4035049.1"/>
    <property type="molecule type" value="Genomic_DNA"/>
</dbReference>
<feature type="domain" description="Glycosyltransferase subfamily 4-like N-terminal" evidence="1">
    <location>
        <begin position="36"/>
        <end position="214"/>
    </location>
</feature>
<sequence>MFGALALRVNAVSPSSAIERPMLFADLTQSWSDVGGGVGTYLRAKRAHIIANTPHRHLMILPGPHDAIEESDEGRAITVWLKSPKVPFSPHYRLLLRNGAVKKALASFQPDVIECQDAYNLPWAAIQHRKAYPDTALVAAYMTDFPTVYVQRPFSKVMPDSLADAASRLCYNYCSRLYGQFDAVYALSENGGGRLLRSLGIEDVRILPLGIDLDHFGPDRRDMELRRSIGAGDTDPLLIYVGRLDVEKRPDIVVEAFRSLPEHLGARLVLLGQGPQKEQFEALGDPRIVTPGFVTDRDVLARWLASSDLYVSAMPNETFGISVIEAQASGLPVVGVDGGAMPDRILPGMGLLGPVGDSAAMAANILEVLRGDWRAMGEKGRAYVSSEYSWAHSMDQLFGTIVPAALARRGSALTRPSAVPAGSLAEA</sequence>
<dbReference type="Pfam" id="PF13439">
    <property type="entry name" value="Glyco_transf_4"/>
    <property type="match status" value="1"/>
</dbReference>
<dbReference type="Pfam" id="PF13692">
    <property type="entry name" value="Glyco_trans_1_4"/>
    <property type="match status" value="1"/>
</dbReference>
<accession>A0ABP7U391</accession>
<evidence type="ECO:0000259" key="1">
    <source>
        <dbReference type="Pfam" id="PF13439"/>
    </source>
</evidence>
<dbReference type="Gene3D" id="3.40.50.2000">
    <property type="entry name" value="Glycogen Phosphorylase B"/>
    <property type="match status" value="2"/>
</dbReference>
<reference evidence="3" key="1">
    <citation type="journal article" date="2019" name="Int. J. Syst. Evol. Microbiol.">
        <title>The Global Catalogue of Microorganisms (GCM) 10K type strain sequencing project: providing services to taxonomists for standard genome sequencing and annotation.</title>
        <authorList>
            <consortium name="The Broad Institute Genomics Platform"/>
            <consortium name="The Broad Institute Genome Sequencing Center for Infectious Disease"/>
            <person name="Wu L."/>
            <person name="Ma J."/>
        </authorList>
    </citation>
    <scope>NUCLEOTIDE SEQUENCE [LARGE SCALE GENOMIC DNA]</scope>
    <source>
        <strain evidence="3">JCM 17564</strain>
    </source>
</reference>
<protein>
    <submittedName>
        <fullName evidence="2">Glycosyltransferase family 1 protein</fullName>
    </submittedName>
</protein>
<dbReference type="InterPro" id="IPR050194">
    <property type="entry name" value="Glycosyltransferase_grp1"/>
</dbReference>
<dbReference type="PANTHER" id="PTHR45947:SF3">
    <property type="entry name" value="SULFOQUINOVOSYL TRANSFERASE SQD2"/>
    <property type="match status" value="1"/>
</dbReference>
<proteinExistence type="predicted"/>
<organism evidence="2 3">
    <name type="scientific">Sphingomonas rosea</name>
    <dbReference type="NCBI Taxonomy" id="335605"/>
    <lineage>
        <taxon>Bacteria</taxon>
        <taxon>Pseudomonadati</taxon>
        <taxon>Pseudomonadota</taxon>
        <taxon>Alphaproteobacteria</taxon>
        <taxon>Sphingomonadales</taxon>
        <taxon>Sphingomonadaceae</taxon>
        <taxon>Sphingomonas</taxon>
    </lineage>
</organism>
<evidence type="ECO:0000313" key="3">
    <source>
        <dbReference type="Proteomes" id="UP001424459"/>
    </source>
</evidence>
<dbReference type="InterPro" id="IPR028098">
    <property type="entry name" value="Glyco_trans_4-like_N"/>
</dbReference>
<dbReference type="Proteomes" id="UP001424459">
    <property type="component" value="Unassembled WGS sequence"/>
</dbReference>
<dbReference type="PANTHER" id="PTHR45947">
    <property type="entry name" value="SULFOQUINOVOSYL TRANSFERASE SQD2"/>
    <property type="match status" value="1"/>
</dbReference>
<keyword evidence="3" id="KW-1185">Reference proteome</keyword>
<comment type="caution">
    <text evidence="2">The sequence shown here is derived from an EMBL/GenBank/DDBJ whole genome shotgun (WGS) entry which is preliminary data.</text>
</comment>
<name>A0ABP7U391_9SPHN</name>
<gene>
    <name evidence="2" type="ORF">GCM10022281_14180</name>
</gene>
<evidence type="ECO:0000313" key="2">
    <source>
        <dbReference type="EMBL" id="GAA4035049.1"/>
    </source>
</evidence>